<accession>A0A183EQT0</accession>
<evidence type="ECO:0000313" key="3">
    <source>
        <dbReference type="Proteomes" id="UP000271098"/>
    </source>
</evidence>
<organism evidence="4">
    <name type="scientific">Gongylonema pulchrum</name>
    <dbReference type="NCBI Taxonomy" id="637853"/>
    <lineage>
        <taxon>Eukaryota</taxon>
        <taxon>Metazoa</taxon>
        <taxon>Ecdysozoa</taxon>
        <taxon>Nematoda</taxon>
        <taxon>Chromadorea</taxon>
        <taxon>Rhabditida</taxon>
        <taxon>Spirurina</taxon>
        <taxon>Spiruromorpha</taxon>
        <taxon>Spiruroidea</taxon>
        <taxon>Gongylonematidae</taxon>
        <taxon>Gongylonema</taxon>
    </lineage>
</organism>
<dbReference type="Proteomes" id="UP000271098">
    <property type="component" value="Unassembled WGS sequence"/>
</dbReference>
<gene>
    <name evidence="2" type="ORF">GPUH_LOCUS23321</name>
</gene>
<reference evidence="2 3" key="2">
    <citation type="submission" date="2018-11" db="EMBL/GenBank/DDBJ databases">
        <authorList>
            <consortium name="Pathogen Informatics"/>
        </authorList>
    </citation>
    <scope>NUCLEOTIDE SEQUENCE [LARGE SCALE GENOMIC DNA]</scope>
</reference>
<reference evidence="4" key="1">
    <citation type="submission" date="2016-06" db="UniProtKB">
        <authorList>
            <consortium name="WormBaseParasite"/>
        </authorList>
    </citation>
    <scope>IDENTIFICATION</scope>
</reference>
<proteinExistence type="predicted"/>
<evidence type="ECO:0000313" key="2">
    <source>
        <dbReference type="EMBL" id="VDN41303.1"/>
    </source>
</evidence>
<name>A0A183EQT0_9BILA</name>
<feature type="compositionally biased region" description="Polar residues" evidence="1">
    <location>
        <begin position="198"/>
        <end position="207"/>
    </location>
</feature>
<evidence type="ECO:0000313" key="4">
    <source>
        <dbReference type="WBParaSite" id="GPUH_0002335101-mRNA-1"/>
    </source>
</evidence>
<evidence type="ECO:0000256" key="1">
    <source>
        <dbReference type="SAM" id="MobiDB-lite"/>
    </source>
</evidence>
<keyword evidence="3" id="KW-1185">Reference proteome</keyword>
<sequence>MFADCSEELRSVTHKLDSTRNERNAYFDKFREYENKYLGECQRSRQLQDEVSCLRQRLLIEQQRNARNSPSQTIKQVKEKLIEKIESVNELDTGDPKISSVESFLEQDATSLSSSKFVLEAKDRVTVGSTTDEAPSSLKISHNRSGETFTTQESVCSGILSNEDRNSETCAKTMETLNVSEFSQESAPSEKRLKLQPQDGSSSNGAAITNPLKRKPSKGTICNRV</sequence>
<protein>
    <submittedName>
        <fullName evidence="4">TBD domain-containing protein</fullName>
    </submittedName>
</protein>
<feature type="region of interest" description="Disordered" evidence="1">
    <location>
        <begin position="180"/>
        <end position="225"/>
    </location>
</feature>
<dbReference type="AlphaFoldDB" id="A0A183EQT0"/>
<dbReference type="EMBL" id="UYRT01097479">
    <property type="protein sequence ID" value="VDN41303.1"/>
    <property type="molecule type" value="Genomic_DNA"/>
</dbReference>
<dbReference type="WBParaSite" id="GPUH_0002335101-mRNA-1">
    <property type="protein sequence ID" value="GPUH_0002335101-mRNA-1"/>
    <property type="gene ID" value="GPUH_0002335101"/>
</dbReference>